<name>A0ABY7B4M3_9PSEU</name>
<dbReference type="Pfam" id="PF12680">
    <property type="entry name" value="SnoaL_2"/>
    <property type="match status" value="1"/>
</dbReference>
<proteinExistence type="predicted"/>
<feature type="domain" description="SnoaL-like" evidence="1">
    <location>
        <begin position="10"/>
        <end position="101"/>
    </location>
</feature>
<evidence type="ECO:0000313" key="3">
    <source>
        <dbReference type="Proteomes" id="UP001163203"/>
    </source>
</evidence>
<evidence type="ECO:0000259" key="1">
    <source>
        <dbReference type="Pfam" id="PF12680"/>
    </source>
</evidence>
<protein>
    <submittedName>
        <fullName evidence="2">Ester cyclase</fullName>
    </submittedName>
</protein>
<keyword evidence="3" id="KW-1185">Reference proteome</keyword>
<dbReference type="RefSeq" id="WP_268756325.1">
    <property type="nucleotide sequence ID" value="NZ_CP113836.1"/>
</dbReference>
<sequence>MTDTRSLAYRMHEAFNSRNFDAADDIFTPDFFSHPLQRSGVEHVKEVWNIAAQKFPEMRTVVEDVVTDGERVALRATVSGFPGEEFTMLEMFRVADGRIAELWGVSNQSVANTVRDTV</sequence>
<organism evidence="2 3">
    <name type="scientific">Amycolatopsis cynarae</name>
    <dbReference type="NCBI Taxonomy" id="2995223"/>
    <lineage>
        <taxon>Bacteria</taxon>
        <taxon>Bacillati</taxon>
        <taxon>Actinomycetota</taxon>
        <taxon>Actinomycetes</taxon>
        <taxon>Pseudonocardiales</taxon>
        <taxon>Pseudonocardiaceae</taxon>
        <taxon>Amycolatopsis</taxon>
    </lineage>
</organism>
<dbReference type="SUPFAM" id="SSF54427">
    <property type="entry name" value="NTF2-like"/>
    <property type="match status" value="1"/>
</dbReference>
<dbReference type="Gene3D" id="3.10.450.50">
    <property type="match status" value="1"/>
</dbReference>
<evidence type="ECO:0000313" key="2">
    <source>
        <dbReference type="EMBL" id="WAL66187.1"/>
    </source>
</evidence>
<dbReference type="InterPro" id="IPR037401">
    <property type="entry name" value="SnoaL-like"/>
</dbReference>
<dbReference type="EMBL" id="CP113836">
    <property type="protein sequence ID" value="WAL66187.1"/>
    <property type="molecule type" value="Genomic_DNA"/>
</dbReference>
<reference evidence="2" key="1">
    <citation type="submission" date="2022-11" db="EMBL/GenBank/DDBJ databases">
        <authorList>
            <person name="Mo P."/>
        </authorList>
    </citation>
    <scope>NUCLEOTIDE SEQUENCE</scope>
    <source>
        <strain evidence="2">HUAS 11-8</strain>
    </source>
</reference>
<dbReference type="Proteomes" id="UP001163203">
    <property type="component" value="Chromosome"/>
</dbReference>
<dbReference type="InterPro" id="IPR032710">
    <property type="entry name" value="NTF2-like_dom_sf"/>
</dbReference>
<gene>
    <name evidence="2" type="ORF">ORV05_36025</name>
</gene>
<accession>A0ABY7B4M3</accession>